<protein>
    <submittedName>
        <fullName evidence="1">Uncharacterized protein</fullName>
    </submittedName>
</protein>
<dbReference type="AlphaFoldDB" id="A0A5B7F7Q3"/>
<name>A0A5B7F7Q3_PORTR</name>
<comment type="caution">
    <text evidence="1">The sequence shown here is derived from an EMBL/GenBank/DDBJ whole genome shotgun (WGS) entry which is preliminary data.</text>
</comment>
<sequence length="99" mass="11324">MWSQSYPKISLGALSSLCNGEDWLGDQQATEHFLLAYLREILHCCAGSSSMGHERKTSKHVSNNIDNHTTMLCHPLSMSYRIKLPNIRIDYEHINYNSL</sequence>
<keyword evidence="2" id="KW-1185">Reference proteome</keyword>
<accession>A0A5B7F7Q3</accession>
<evidence type="ECO:0000313" key="1">
    <source>
        <dbReference type="EMBL" id="MPC43181.1"/>
    </source>
</evidence>
<gene>
    <name evidence="1" type="ORF">E2C01_036820</name>
</gene>
<dbReference type="Proteomes" id="UP000324222">
    <property type="component" value="Unassembled WGS sequence"/>
</dbReference>
<evidence type="ECO:0000313" key="2">
    <source>
        <dbReference type="Proteomes" id="UP000324222"/>
    </source>
</evidence>
<organism evidence="1 2">
    <name type="scientific">Portunus trituberculatus</name>
    <name type="common">Swimming crab</name>
    <name type="synonym">Neptunus trituberculatus</name>
    <dbReference type="NCBI Taxonomy" id="210409"/>
    <lineage>
        <taxon>Eukaryota</taxon>
        <taxon>Metazoa</taxon>
        <taxon>Ecdysozoa</taxon>
        <taxon>Arthropoda</taxon>
        <taxon>Crustacea</taxon>
        <taxon>Multicrustacea</taxon>
        <taxon>Malacostraca</taxon>
        <taxon>Eumalacostraca</taxon>
        <taxon>Eucarida</taxon>
        <taxon>Decapoda</taxon>
        <taxon>Pleocyemata</taxon>
        <taxon>Brachyura</taxon>
        <taxon>Eubrachyura</taxon>
        <taxon>Portunoidea</taxon>
        <taxon>Portunidae</taxon>
        <taxon>Portuninae</taxon>
        <taxon>Portunus</taxon>
    </lineage>
</organism>
<reference evidence="1 2" key="1">
    <citation type="submission" date="2019-05" db="EMBL/GenBank/DDBJ databases">
        <title>Another draft genome of Portunus trituberculatus and its Hox gene families provides insights of decapod evolution.</title>
        <authorList>
            <person name="Jeong J.-H."/>
            <person name="Song I."/>
            <person name="Kim S."/>
            <person name="Choi T."/>
            <person name="Kim D."/>
            <person name="Ryu S."/>
            <person name="Kim W."/>
        </authorList>
    </citation>
    <scope>NUCLEOTIDE SEQUENCE [LARGE SCALE GENOMIC DNA]</scope>
    <source>
        <tissue evidence="1">Muscle</tissue>
    </source>
</reference>
<proteinExistence type="predicted"/>
<dbReference type="EMBL" id="VSRR010005717">
    <property type="protein sequence ID" value="MPC43181.1"/>
    <property type="molecule type" value="Genomic_DNA"/>
</dbReference>